<gene>
    <name evidence="1" type="ORF">SAMN05192563_1006178</name>
</gene>
<organism evidence="1 2">
    <name type="scientific">Paraburkholderia aspalathi</name>
    <dbReference type="NCBI Taxonomy" id="1324617"/>
    <lineage>
        <taxon>Bacteria</taxon>
        <taxon>Pseudomonadati</taxon>
        <taxon>Pseudomonadota</taxon>
        <taxon>Betaproteobacteria</taxon>
        <taxon>Burkholderiales</taxon>
        <taxon>Burkholderiaceae</taxon>
        <taxon>Paraburkholderia</taxon>
    </lineage>
</organism>
<dbReference type="RefSeq" id="WP_093634597.1">
    <property type="nucleotide sequence ID" value="NZ_CAJNBE010000228.1"/>
</dbReference>
<name>A0A1I7CES9_9BURK</name>
<evidence type="ECO:0000313" key="1">
    <source>
        <dbReference type="EMBL" id="SFT97955.1"/>
    </source>
</evidence>
<dbReference type="AlphaFoldDB" id="A0A1I7CES9"/>
<dbReference type="CDD" id="cd09117">
    <property type="entry name" value="PLDc_Bfil_DEXD_like"/>
    <property type="match status" value="1"/>
</dbReference>
<dbReference type="OrthoDB" id="8769320at2"/>
<evidence type="ECO:0008006" key="3">
    <source>
        <dbReference type="Google" id="ProtNLM"/>
    </source>
</evidence>
<accession>A0A1I7CES9</accession>
<evidence type="ECO:0000313" key="2">
    <source>
        <dbReference type="Proteomes" id="UP000198844"/>
    </source>
</evidence>
<sequence length="639" mass="72702">MKLLDSFRKEIEGLGDVRRAWFTTFNLGIPFFETHVLPVLLGSDQPANRMDYETMQQQMADRKIDLRVFCDLRMMDADQLKRTAIPVHGILPSRLALNGFGKDSLFHPKVIFLEDESGKMVLGAGSANLTVSGWGRNQEAFAFRTVSNNEQYQQIKRFFDPLTKSLGQNEVQPLGLRRKFVGTDEDWRFAHSFHKRNFLQQLMAETEADKLTVWSPYLSRDLAGLVGRIQEATGRKLRFRIVPDRIGNRHLRTVWTEALGKLQEGGVLSFHDYPSPRADEIEMTHAKLWLASGSQARLAVGSWNCTEPGTASFEQRNVEAGILLNVPPATTMFGGQLELTKKDFSTEESLNDEELIAPPYPLPFDLQVRFDWESGRYDVDGQLFEPVKGRPYLLRLPGVIKPIPLCWKVIRRMGAYPLESIAREVIDNEALLANHCYEVSRDGIVEYRGLILETGQDHRRAQGYDSLKDLLNDLINDVDPRSGGTARLRKVLKHNDVPEEELASSTLNEEGGSVSYFRLFHAFAQFRKRLRATPSMDELEKILFVYPGSLQELVVKVNEQIGATGNTVFNWFLLEEMHSLRAVALDAYEQNRARYAPITPPKAKWGSLKPKKHAVSLPPEISGKSRYMAELREACDYER</sequence>
<dbReference type="Proteomes" id="UP000198844">
    <property type="component" value="Unassembled WGS sequence"/>
</dbReference>
<protein>
    <recommendedName>
        <fullName evidence="3">PLD-like domain-containing protein</fullName>
    </recommendedName>
</protein>
<proteinExistence type="predicted"/>
<dbReference type="Gene3D" id="3.30.870.10">
    <property type="entry name" value="Endonuclease Chain A"/>
    <property type="match status" value="2"/>
</dbReference>
<reference evidence="1 2" key="1">
    <citation type="submission" date="2016-10" db="EMBL/GenBank/DDBJ databases">
        <authorList>
            <person name="de Groot N.N."/>
        </authorList>
    </citation>
    <scope>NUCLEOTIDE SEQUENCE [LARGE SCALE GENOMIC DNA]</scope>
    <source>
        <strain evidence="1 2">LMG 27731</strain>
    </source>
</reference>
<dbReference type="EMBL" id="FPBH01000006">
    <property type="protein sequence ID" value="SFT97955.1"/>
    <property type="molecule type" value="Genomic_DNA"/>
</dbReference>